<gene>
    <name evidence="2" type="ORF">ACFO26_03810</name>
</gene>
<dbReference type="PANTHER" id="PTHR43792">
    <property type="entry name" value="GNAT FAMILY, PUTATIVE (AFU_ORTHOLOGUE AFUA_3G00765)-RELATED-RELATED"/>
    <property type="match status" value="1"/>
</dbReference>
<feature type="domain" description="N-acetyltransferase" evidence="1">
    <location>
        <begin position="20"/>
        <end position="154"/>
    </location>
</feature>
<name>A0ABV9JF92_9LACT</name>
<dbReference type="RefSeq" id="WP_213533542.1">
    <property type="nucleotide sequence ID" value="NZ_BOVQ01000002.1"/>
</dbReference>
<dbReference type="Pfam" id="PF13302">
    <property type="entry name" value="Acetyltransf_3"/>
    <property type="match status" value="1"/>
</dbReference>
<keyword evidence="2" id="KW-0808">Transferase</keyword>
<protein>
    <submittedName>
        <fullName evidence="2">GNAT family N-acetyltransferase</fullName>
        <ecNumber evidence="2">2.3.-.-</ecNumber>
    </submittedName>
</protein>
<dbReference type="Proteomes" id="UP001595987">
    <property type="component" value="Unassembled WGS sequence"/>
</dbReference>
<dbReference type="GO" id="GO:0016746">
    <property type="term" value="F:acyltransferase activity"/>
    <property type="evidence" value="ECO:0007669"/>
    <property type="project" value="UniProtKB-KW"/>
</dbReference>
<evidence type="ECO:0000259" key="1">
    <source>
        <dbReference type="Pfam" id="PF13302"/>
    </source>
</evidence>
<dbReference type="EC" id="2.3.-.-" evidence="2"/>
<dbReference type="EMBL" id="JBHSGD010000004">
    <property type="protein sequence ID" value="MFC4652024.1"/>
    <property type="molecule type" value="Genomic_DNA"/>
</dbReference>
<sequence>MTEAEQQLILAKNEILQTERFILRKIILADSQDIFDYWGDEEVVQNTGTTKKNSIEEVEQMIAKWMIPNQLIIWGIEDRVSQKIIGHIEIHINGDQGELGWMLNHKFWGKGVMPEVATCLRNFAFEKLKLLVLTASTFVENRKSKRVMEKIGMTYLGKFYVSIREVSFLSDYYAITRKDFEKIKEK</sequence>
<dbReference type="InterPro" id="IPR016181">
    <property type="entry name" value="Acyl_CoA_acyltransferase"/>
</dbReference>
<reference evidence="3" key="1">
    <citation type="journal article" date="2019" name="Int. J. Syst. Evol. Microbiol.">
        <title>The Global Catalogue of Microorganisms (GCM) 10K type strain sequencing project: providing services to taxonomists for standard genome sequencing and annotation.</title>
        <authorList>
            <consortium name="The Broad Institute Genomics Platform"/>
            <consortium name="The Broad Institute Genome Sequencing Center for Infectious Disease"/>
            <person name="Wu L."/>
            <person name="Ma J."/>
        </authorList>
    </citation>
    <scope>NUCLEOTIDE SEQUENCE [LARGE SCALE GENOMIC DNA]</scope>
    <source>
        <strain evidence="3">CCUG 63287</strain>
    </source>
</reference>
<organism evidence="2 3">
    <name type="scientific">Lactococcus nasutitermitis</name>
    <dbReference type="NCBI Taxonomy" id="1652957"/>
    <lineage>
        <taxon>Bacteria</taxon>
        <taxon>Bacillati</taxon>
        <taxon>Bacillota</taxon>
        <taxon>Bacilli</taxon>
        <taxon>Lactobacillales</taxon>
        <taxon>Streptococcaceae</taxon>
        <taxon>Lactococcus</taxon>
    </lineage>
</organism>
<keyword evidence="2" id="KW-0012">Acyltransferase</keyword>
<dbReference type="SUPFAM" id="SSF55729">
    <property type="entry name" value="Acyl-CoA N-acyltransferases (Nat)"/>
    <property type="match status" value="1"/>
</dbReference>
<dbReference type="InterPro" id="IPR051531">
    <property type="entry name" value="N-acetyltransferase"/>
</dbReference>
<keyword evidence="3" id="KW-1185">Reference proteome</keyword>
<comment type="caution">
    <text evidence="2">The sequence shown here is derived from an EMBL/GenBank/DDBJ whole genome shotgun (WGS) entry which is preliminary data.</text>
</comment>
<dbReference type="Gene3D" id="3.40.630.30">
    <property type="match status" value="1"/>
</dbReference>
<proteinExistence type="predicted"/>
<accession>A0ABV9JF92</accession>
<evidence type="ECO:0000313" key="3">
    <source>
        <dbReference type="Proteomes" id="UP001595987"/>
    </source>
</evidence>
<dbReference type="InterPro" id="IPR000182">
    <property type="entry name" value="GNAT_dom"/>
</dbReference>
<evidence type="ECO:0000313" key="2">
    <source>
        <dbReference type="EMBL" id="MFC4652024.1"/>
    </source>
</evidence>